<dbReference type="EMBL" id="SRYO01000019">
    <property type="protein sequence ID" value="TGY32506.1"/>
    <property type="molecule type" value="Genomic_DNA"/>
</dbReference>
<accession>A0A4S2CVB7</accession>
<gene>
    <name evidence="1" type="ORF">E5344_15045</name>
</gene>
<organism evidence="1 2">
    <name type="scientific">Microbacterium laevaniformans</name>
    <dbReference type="NCBI Taxonomy" id="36807"/>
    <lineage>
        <taxon>Bacteria</taxon>
        <taxon>Bacillati</taxon>
        <taxon>Actinomycetota</taxon>
        <taxon>Actinomycetes</taxon>
        <taxon>Micrococcales</taxon>
        <taxon>Microbacteriaceae</taxon>
        <taxon>Microbacterium</taxon>
    </lineage>
</organism>
<comment type="caution">
    <text evidence="1">The sequence shown here is derived from an EMBL/GenBank/DDBJ whole genome shotgun (WGS) entry which is preliminary data.</text>
</comment>
<proteinExistence type="predicted"/>
<dbReference type="Proteomes" id="UP000309893">
    <property type="component" value="Unassembled WGS sequence"/>
</dbReference>
<name>A0A4S2CVB7_9MICO</name>
<reference evidence="1 2" key="1">
    <citation type="submission" date="2019-04" db="EMBL/GenBank/DDBJ databases">
        <title>Microbes associate with the intestines of laboratory mice.</title>
        <authorList>
            <person name="Navarre W."/>
            <person name="Wong E."/>
            <person name="Huang K."/>
            <person name="Tropini C."/>
            <person name="Ng K."/>
            <person name="Yu B."/>
        </authorList>
    </citation>
    <scope>NUCLEOTIDE SEQUENCE [LARGE SCALE GENOMIC DNA]</scope>
    <source>
        <strain evidence="1 2">NM46_B2-13</strain>
    </source>
</reference>
<evidence type="ECO:0000313" key="1">
    <source>
        <dbReference type="EMBL" id="TGY32506.1"/>
    </source>
</evidence>
<dbReference type="RefSeq" id="WP_005054973.1">
    <property type="nucleotide sequence ID" value="NZ_CP158846.1"/>
</dbReference>
<dbReference type="AlphaFoldDB" id="A0A4S2CVB7"/>
<sequence length="418" mass="45537">MPPVKTDPLTPGDRLECRVGQVWFWEGYFTRVGIDLISYYGAELIQVTDLDLLAIGLGPGLESHRTIGESKSGTGKSAPKPLDRIVWLRGLQELVGAERAELTVASSVTPRTRELGRHSRVSVESINDLQAREAALNLSKLTDLGAHGPNALLLRRTVKVVSKDDPTLGPAFKFLTSTVWFLDPFAALKQSLGLLETLCQRWTPGVKDDEQLAVRWLISETLSIWVLNLVTIVGFVRPMDPSAFTSFLRERLADGVVPAQRMRQLSRDFDKFISGLLAAAKASPEVRTEAMGAFEPSPPEWADSAAELAIRLGRQPALRDLPRQFDLVVHERLARGRDISEAAGAQLRLNDPAARSSVSLIAAFLRSFGSLKDDISELLIAGFGKPAQAPPEPAPQQEIEATALTLPGLDAADSVAED</sequence>
<protein>
    <submittedName>
        <fullName evidence="1">Uncharacterized protein</fullName>
    </submittedName>
</protein>
<evidence type="ECO:0000313" key="2">
    <source>
        <dbReference type="Proteomes" id="UP000309893"/>
    </source>
</evidence>
<dbReference type="OrthoDB" id="4960056at2"/>